<evidence type="ECO:0000256" key="7">
    <source>
        <dbReference type="ARBA" id="ARBA00022692"/>
    </source>
</evidence>
<evidence type="ECO:0000313" key="13">
    <source>
        <dbReference type="EMBL" id="KZM81382.1"/>
    </source>
</evidence>
<comment type="similarity">
    <text evidence="4">Belongs to the UPP synthase family.</text>
</comment>
<organism evidence="13">
    <name type="scientific">Daucus carota subsp. sativus</name>
    <name type="common">Carrot</name>
    <dbReference type="NCBI Taxonomy" id="79200"/>
    <lineage>
        <taxon>Eukaryota</taxon>
        <taxon>Viridiplantae</taxon>
        <taxon>Streptophyta</taxon>
        <taxon>Embryophyta</taxon>
        <taxon>Tracheophyta</taxon>
        <taxon>Spermatophyta</taxon>
        <taxon>Magnoliopsida</taxon>
        <taxon>eudicotyledons</taxon>
        <taxon>Gunneridae</taxon>
        <taxon>Pentapetalae</taxon>
        <taxon>asterids</taxon>
        <taxon>campanulids</taxon>
        <taxon>Apiales</taxon>
        <taxon>Apiaceae</taxon>
        <taxon>Apioideae</taxon>
        <taxon>Scandiceae</taxon>
        <taxon>Daucinae</taxon>
        <taxon>Daucus</taxon>
        <taxon>Daucus sect. Daucus</taxon>
    </lineage>
</organism>
<dbReference type="GO" id="GO:0005789">
    <property type="term" value="C:endoplasmic reticulum membrane"/>
    <property type="evidence" value="ECO:0007669"/>
    <property type="project" value="UniProtKB-SubCell"/>
</dbReference>
<keyword evidence="10" id="KW-1133">Transmembrane helix</keyword>
<dbReference type="PANTHER" id="PTHR21528">
    <property type="entry name" value="DEHYDRODOLICHYL DIPHOSPHATE SYNTHASE COMPLEX SUBUNIT NUS1"/>
    <property type="match status" value="1"/>
</dbReference>
<reference evidence="13" key="1">
    <citation type="journal article" date="2016" name="Nat. Genet.">
        <title>A high-quality carrot genome assembly provides new insights into carotenoid accumulation and asterid genome evolution.</title>
        <authorList>
            <person name="Iorizzo M."/>
            <person name="Ellison S."/>
            <person name="Senalik D."/>
            <person name="Zeng P."/>
            <person name="Satapoomin P."/>
            <person name="Huang J."/>
            <person name="Bowman M."/>
            <person name="Iovene M."/>
            <person name="Sanseverino W."/>
            <person name="Cavagnaro P."/>
            <person name="Yildiz M."/>
            <person name="Macko-Podgorni A."/>
            <person name="Moranska E."/>
            <person name="Grzebelus E."/>
            <person name="Grzebelus D."/>
            <person name="Ashrafi H."/>
            <person name="Zheng Z."/>
            <person name="Cheng S."/>
            <person name="Spooner D."/>
            <person name="Van Deynze A."/>
            <person name="Simon P."/>
        </authorList>
    </citation>
    <scope>NUCLEOTIDE SEQUENCE [LARGE SCALE GENOMIC DNA]</scope>
    <source>
        <tissue evidence="13">Leaf</tissue>
    </source>
</reference>
<evidence type="ECO:0000256" key="10">
    <source>
        <dbReference type="ARBA" id="ARBA00022989"/>
    </source>
</evidence>
<dbReference type="SUPFAM" id="SSF64005">
    <property type="entry name" value="Undecaprenyl diphosphate synthase"/>
    <property type="match status" value="1"/>
</dbReference>
<dbReference type="AlphaFoldDB" id="A0A175YEY9"/>
<dbReference type="UniPathway" id="UPA00378"/>
<evidence type="ECO:0000256" key="9">
    <source>
        <dbReference type="ARBA" id="ARBA00022842"/>
    </source>
</evidence>
<name>A0A175YEY9_DAUCS</name>
<dbReference type="GO" id="GO:0045547">
    <property type="term" value="F:ditrans,polycis-polyprenyl diphosphate synthase [(2E,6E)-farnesyl diphosphate specific] activity"/>
    <property type="evidence" value="ECO:0007669"/>
    <property type="project" value="UniProtKB-EC"/>
</dbReference>
<evidence type="ECO:0000256" key="1">
    <source>
        <dbReference type="ARBA" id="ARBA00001946"/>
    </source>
</evidence>
<keyword evidence="6" id="KW-0808">Transferase</keyword>
<dbReference type="EMBL" id="LNRQ01000009">
    <property type="protein sequence ID" value="KZM81382.1"/>
    <property type="molecule type" value="Genomic_DNA"/>
</dbReference>
<dbReference type="OMA" id="GMFMECL"/>
<comment type="catalytic activity">
    <reaction evidence="12">
        <text>n isopentenyl diphosphate + (2E,6E)-farnesyl diphosphate = a di-trans,poly-cis-polyprenyl diphosphate + n diphosphate</text>
        <dbReference type="Rhea" id="RHEA:53008"/>
        <dbReference type="Rhea" id="RHEA-COMP:19494"/>
        <dbReference type="ChEBI" id="CHEBI:33019"/>
        <dbReference type="ChEBI" id="CHEBI:128769"/>
        <dbReference type="ChEBI" id="CHEBI:136960"/>
        <dbReference type="ChEBI" id="CHEBI:175763"/>
        <dbReference type="EC" id="2.5.1.87"/>
    </reaction>
</comment>
<gene>
    <name evidence="13" type="ORF">DCAR_028995</name>
</gene>
<evidence type="ECO:0000256" key="11">
    <source>
        <dbReference type="ARBA" id="ARBA00023136"/>
    </source>
</evidence>
<keyword evidence="11" id="KW-0472">Membrane</keyword>
<evidence type="ECO:0000256" key="4">
    <source>
        <dbReference type="ARBA" id="ARBA00005432"/>
    </source>
</evidence>
<dbReference type="Gene3D" id="3.40.1180.10">
    <property type="entry name" value="Decaprenyl diphosphate synthase-like"/>
    <property type="match status" value="1"/>
</dbReference>
<evidence type="ECO:0000256" key="3">
    <source>
        <dbReference type="ARBA" id="ARBA00004922"/>
    </source>
</evidence>
<evidence type="ECO:0000256" key="6">
    <source>
        <dbReference type="ARBA" id="ARBA00022679"/>
    </source>
</evidence>
<evidence type="ECO:0000256" key="8">
    <source>
        <dbReference type="ARBA" id="ARBA00022824"/>
    </source>
</evidence>
<comment type="subcellular location">
    <subcellularLocation>
        <location evidence="2">Endoplasmic reticulum membrane</location>
    </subcellularLocation>
</comment>
<comment type="cofactor">
    <cofactor evidence="1">
        <name>Mg(2+)</name>
        <dbReference type="ChEBI" id="CHEBI:18420"/>
    </cofactor>
</comment>
<evidence type="ECO:0000256" key="5">
    <source>
        <dbReference type="ARBA" id="ARBA00012596"/>
    </source>
</evidence>
<keyword evidence="9" id="KW-0460">Magnesium</keyword>
<proteinExistence type="inferred from homology"/>
<accession>A0A175YEY9</accession>
<dbReference type="InterPro" id="IPR038887">
    <property type="entry name" value="Nus1/NgBR"/>
</dbReference>
<dbReference type="Gramene" id="KZM81382">
    <property type="protein sequence ID" value="KZM81382"/>
    <property type="gene ID" value="DCAR_028995"/>
</dbReference>
<protein>
    <recommendedName>
        <fullName evidence="5">ditrans,polycis-polyprenyl diphosphate synthase [(2E,6E)-farnesyldiphosphate specific]</fullName>
        <ecNumber evidence="5">2.5.1.87</ecNumber>
    </recommendedName>
</protein>
<comment type="pathway">
    <text evidence="3">Protein modification; protein glycosylation.</text>
</comment>
<evidence type="ECO:0000256" key="2">
    <source>
        <dbReference type="ARBA" id="ARBA00004586"/>
    </source>
</evidence>
<dbReference type="InterPro" id="IPR036424">
    <property type="entry name" value="UPP_synth-like_sf"/>
</dbReference>
<sequence length="258" mass="29730">MQNKYAFACANFASRASPELGMIEDLWLIVIWHVVHFIISIWYCALRLAETVESYLISSGLLMWNKTIDTSRVQYLAIVLDSEEACRTSEVIKLLQCIERIGLRNICLYDREGVLKKSKDIIMEKFSRAKLFEEACTTATTLLDKEPFTLEFVSFSDGKEAIAQAANYIFTNYHKSRYQKDLPCTESHIDEALKATGYGQPYPDLMLIYGPSRCNLGFPAWRIRYTEMVHMGPLKSMKYGSLIKAIHRFTMVYQNYGM</sequence>
<evidence type="ECO:0000256" key="12">
    <source>
        <dbReference type="ARBA" id="ARBA00047353"/>
    </source>
</evidence>
<keyword evidence="8" id="KW-0256">Endoplasmic reticulum</keyword>
<dbReference type="PANTHER" id="PTHR21528:SF0">
    <property type="entry name" value="DEHYDRODOLICHYL DIPHOSPHATE SYNTHASE COMPLEX SUBUNIT NUS1"/>
    <property type="match status" value="1"/>
</dbReference>
<dbReference type="EC" id="2.5.1.87" evidence="5"/>
<dbReference type="STRING" id="79200.A0A175YEY9"/>
<comment type="caution">
    <text evidence="13">The sequence shown here is derived from an EMBL/GenBank/DDBJ whole genome shotgun (WGS) entry which is preliminary data.</text>
</comment>
<keyword evidence="7" id="KW-0812">Transmembrane</keyword>
<dbReference type="GO" id="GO:1904423">
    <property type="term" value="C:dehydrodolichyl diphosphate synthase complex"/>
    <property type="evidence" value="ECO:0007669"/>
    <property type="project" value="InterPro"/>
</dbReference>